<dbReference type="RefSeq" id="WP_306987001.1">
    <property type="nucleotide sequence ID" value="NZ_JAUSZV010000006.1"/>
</dbReference>
<protein>
    <submittedName>
        <fullName evidence="3">Uncharacterized protein</fullName>
    </submittedName>
</protein>
<reference evidence="3" key="1">
    <citation type="submission" date="2023-07" db="EMBL/GenBank/DDBJ databases">
        <title>Comparative genomics of wheat-associated soil bacteria to identify genetic determinants of phenazine resistance.</title>
        <authorList>
            <person name="Mouncey N."/>
        </authorList>
    </citation>
    <scope>NUCLEOTIDE SEQUENCE</scope>
    <source>
        <strain evidence="3">V4I22</strain>
    </source>
</reference>
<evidence type="ECO:0000313" key="3">
    <source>
        <dbReference type="EMBL" id="MDQ0913601.1"/>
    </source>
</evidence>
<accession>A0AAW8FXG1</accession>
<feature type="region of interest" description="Disordered" evidence="1">
    <location>
        <begin position="183"/>
        <end position="213"/>
    </location>
</feature>
<evidence type="ECO:0000313" key="4">
    <source>
        <dbReference type="Proteomes" id="UP001234216"/>
    </source>
</evidence>
<evidence type="ECO:0000256" key="1">
    <source>
        <dbReference type="SAM" id="MobiDB-lite"/>
    </source>
</evidence>
<evidence type="ECO:0000256" key="2">
    <source>
        <dbReference type="SAM" id="SignalP"/>
    </source>
</evidence>
<name>A0AAW8FXG1_9ACTN</name>
<dbReference type="PROSITE" id="PS51257">
    <property type="entry name" value="PROKAR_LIPOPROTEIN"/>
    <property type="match status" value="1"/>
</dbReference>
<sequence length="443" mass="49154">MTFRRMGLWATAAVGCLSLAVLPATTAAAQTEEPAPTVTATSVPQVQQKVTRLLFTVPQTLDELKVSLAGLNPLLLRHTGDFGGGSQPGPGVPADQAIENMREAVTEEYGVEPLVFLVVVDGEVPADRLTALAPVLSRSQVFDSDSPAVEELPLGTLQQAVTATPEREQLLGRRAAVLAAVEASHQEPVPADSSTTEEPAPDGQGDVTPANIGNTWAPVSAELQAYRYSASSKPRHFRHYMSWGSSQRPRRLRRRLRLRAQPVAVQLRPGGHLPAPVLRGQRLHRVLGGLVDGLQVERRRLGLELPERRCRVLGLGRHHRLVPEARLLRRRRLPEEPDRGRHVQLLDPRREGCQVRLPLRPRGPEAQQRLQRLQRRGYGPRQLLHGPELHAGRRGHRADGEQQPWVDGAELRGMGPRRLPDRVVQWHRNLPRQQLTTARRMSV</sequence>
<dbReference type="AlphaFoldDB" id="A0AAW8FXG1"/>
<feature type="region of interest" description="Disordered" evidence="1">
    <location>
        <begin position="381"/>
        <end position="401"/>
    </location>
</feature>
<keyword evidence="2" id="KW-0732">Signal</keyword>
<gene>
    <name evidence="3" type="ORF">QFZ22_009673</name>
</gene>
<feature type="signal peptide" evidence="2">
    <location>
        <begin position="1"/>
        <end position="29"/>
    </location>
</feature>
<organism evidence="3 4">
    <name type="scientific">Streptomyces canus</name>
    <dbReference type="NCBI Taxonomy" id="58343"/>
    <lineage>
        <taxon>Bacteria</taxon>
        <taxon>Bacillati</taxon>
        <taxon>Actinomycetota</taxon>
        <taxon>Actinomycetes</taxon>
        <taxon>Kitasatosporales</taxon>
        <taxon>Streptomycetaceae</taxon>
        <taxon>Streptomyces</taxon>
        <taxon>Streptomyces aurantiacus group</taxon>
    </lineage>
</organism>
<dbReference type="EMBL" id="JAUSZV010000006">
    <property type="protein sequence ID" value="MDQ0913601.1"/>
    <property type="molecule type" value="Genomic_DNA"/>
</dbReference>
<comment type="caution">
    <text evidence="3">The sequence shown here is derived from an EMBL/GenBank/DDBJ whole genome shotgun (WGS) entry which is preliminary data.</text>
</comment>
<proteinExistence type="predicted"/>
<feature type="chain" id="PRO_5043914123" evidence="2">
    <location>
        <begin position="30"/>
        <end position="443"/>
    </location>
</feature>
<dbReference type="Proteomes" id="UP001234216">
    <property type="component" value="Unassembled WGS sequence"/>
</dbReference>